<dbReference type="GeneID" id="4562774"/>
<evidence type="ECO:0000313" key="4">
    <source>
        <dbReference type="Proteomes" id="UP000001261"/>
    </source>
</evidence>
<reference evidence="4" key="2">
    <citation type="journal article" date="2010" name="Genome Res.">
        <title>Population genomic sequencing of Coccidioides fungi reveals recent hybridization and transposon control.</title>
        <authorList>
            <person name="Neafsey D.E."/>
            <person name="Barker B.M."/>
            <person name="Sharpton T.J."/>
            <person name="Stajich J.E."/>
            <person name="Park D.J."/>
            <person name="Whiston E."/>
            <person name="Hung C.-Y."/>
            <person name="McMahan C."/>
            <person name="White J."/>
            <person name="Sykes S."/>
            <person name="Heiman D."/>
            <person name="Young S."/>
            <person name="Zeng Q."/>
            <person name="Abouelleil A."/>
            <person name="Aftuck L."/>
            <person name="Bessette D."/>
            <person name="Brown A."/>
            <person name="FitzGerald M."/>
            <person name="Lui A."/>
            <person name="Macdonald J.P."/>
            <person name="Priest M."/>
            <person name="Orbach M.J."/>
            <person name="Galgiani J.N."/>
            <person name="Kirkland T.N."/>
            <person name="Cole G.T."/>
            <person name="Birren B.W."/>
            <person name="Henn M.R."/>
            <person name="Taylor J.W."/>
            <person name="Rounsley S.D."/>
        </authorList>
    </citation>
    <scope>GENOME REANNOTATION</scope>
    <source>
        <strain evidence="4">RS</strain>
    </source>
</reference>
<feature type="region of interest" description="Disordered" evidence="1">
    <location>
        <begin position="97"/>
        <end position="128"/>
    </location>
</feature>
<accession>A0A0E1S357</accession>
<feature type="chain" id="PRO_5002385829" description="GPI anchored cell wall protein" evidence="2">
    <location>
        <begin position="23"/>
        <end position="152"/>
    </location>
</feature>
<reference evidence="4" key="1">
    <citation type="journal article" date="2009" name="Genome Res.">
        <title>Comparative genomic analyses of the human fungal pathogens Coccidioides and their relatives.</title>
        <authorList>
            <person name="Sharpton T.J."/>
            <person name="Stajich J.E."/>
            <person name="Rounsley S.D."/>
            <person name="Gardner M.J."/>
            <person name="Wortman J.R."/>
            <person name="Jordar V.S."/>
            <person name="Maiti R."/>
            <person name="Kodira C.D."/>
            <person name="Neafsey D.E."/>
            <person name="Zeng Q."/>
            <person name="Hung C.-Y."/>
            <person name="McMahan C."/>
            <person name="Muszewska A."/>
            <person name="Grynberg M."/>
            <person name="Mandel M.A."/>
            <person name="Kellner E.M."/>
            <person name="Barker B.M."/>
            <person name="Galgiani J.N."/>
            <person name="Orbach M.J."/>
            <person name="Kirkland T.N."/>
            <person name="Cole G.T."/>
            <person name="Henn M.R."/>
            <person name="Birren B.W."/>
            <person name="Taylor J.W."/>
        </authorList>
    </citation>
    <scope>NUCLEOTIDE SEQUENCE [LARGE SCALE GENOMIC DNA]</scope>
    <source>
        <strain evidence="4">RS</strain>
    </source>
</reference>
<feature type="compositionally biased region" description="Low complexity" evidence="1">
    <location>
        <begin position="97"/>
        <end position="121"/>
    </location>
</feature>
<sequence length="152" mass="15266">MFSARAVLFVTVLALLNIFAVATPPGCLIAAINTQEDPSDMDVMCGSASKKVQNEIVKLCDDSNVQAALNAYSKSCSESGNKVELIEISTTLATMSATGSPTGSATSPVQATGSATTTSGSEPIETGNAASSLKSQSFALAAMAAIVGAAIL</sequence>
<evidence type="ECO:0000313" key="3">
    <source>
        <dbReference type="EMBL" id="EAS33075.1"/>
    </source>
</evidence>
<dbReference type="OMA" id="DSKAICG"/>
<keyword evidence="4" id="KW-1185">Reference proteome</keyword>
<organism evidence="3 4">
    <name type="scientific">Coccidioides immitis (strain RS)</name>
    <name type="common">Valley fever fungus</name>
    <dbReference type="NCBI Taxonomy" id="246410"/>
    <lineage>
        <taxon>Eukaryota</taxon>
        <taxon>Fungi</taxon>
        <taxon>Dikarya</taxon>
        <taxon>Ascomycota</taxon>
        <taxon>Pezizomycotina</taxon>
        <taxon>Eurotiomycetes</taxon>
        <taxon>Eurotiomycetidae</taxon>
        <taxon>Onygenales</taxon>
        <taxon>Onygenaceae</taxon>
        <taxon>Coccidioides</taxon>
    </lineage>
</organism>
<dbReference type="RefSeq" id="XP_001244658.1">
    <property type="nucleotide sequence ID" value="XM_001244657.2"/>
</dbReference>
<feature type="signal peptide" evidence="2">
    <location>
        <begin position="1"/>
        <end position="22"/>
    </location>
</feature>
<name>A0A0E1S357_COCIM</name>
<dbReference type="OrthoDB" id="4776947at2759"/>
<proteinExistence type="predicted"/>
<dbReference type="KEGG" id="cim:CIMG_04099"/>
<dbReference type="InParanoid" id="A0A0E1S357"/>
<dbReference type="EMBL" id="GG704916">
    <property type="protein sequence ID" value="EAS33075.1"/>
    <property type="molecule type" value="Genomic_DNA"/>
</dbReference>
<gene>
    <name evidence="3" type="ORF">CIMG_04099</name>
</gene>
<dbReference type="AlphaFoldDB" id="A0A0E1S357"/>
<evidence type="ECO:0000256" key="2">
    <source>
        <dbReference type="SAM" id="SignalP"/>
    </source>
</evidence>
<evidence type="ECO:0008006" key="5">
    <source>
        <dbReference type="Google" id="ProtNLM"/>
    </source>
</evidence>
<dbReference type="VEuPathDB" id="FungiDB:CIMG_04099"/>
<dbReference type="Proteomes" id="UP000001261">
    <property type="component" value="Unassembled WGS sequence"/>
</dbReference>
<keyword evidence="2" id="KW-0732">Signal</keyword>
<evidence type="ECO:0000256" key="1">
    <source>
        <dbReference type="SAM" id="MobiDB-lite"/>
    </source>
</evidence>
<protein>
    <recommendedName>
        <fullName evidence="5">GPI anchored cell wall protein</fullName>
    </recommendedName>
</protein>